<dbReference type="GO" id="GO:0015631">
    <property type="term" value="F:tubulin binding"/>
    <property type="evidence" value="ECO:0007669"/>
    <property type="project" value="TreeGrafter"/>
</dbReference>
<dbReference type="Gene3D" id="1.10.287.1490">
    <property type="match status" value="1"/>
</dbReference>
<name>A0A067PT90_9AGAM</name>
<dbReference type="InParanoid" id="A0A067PT90"/>
<dbReference type="PANTHER" id="PTHR28190:SF1">
    <property type="entry name" value="NUCLEAR MIGRATION PROTEIN NUM1"/>
    <property type="match status" value="1"/>
</dbReference>
<dbReference type="GO" id="GO:0005938">
    <property type="term" value="C:cell cortex"/>
    <property type="evidence" value="ECO:0007669"/>
    <property type="project" value="TreeGrafter"/>
</dbReference>
<dbReference type="InterPro" id="IPR053005">
    <property type="entry name" value="Nuclear_Pos-Cytoskel_Interact"/>
</dbReference>
<accession>A0A067PT90</accession>
<feature type="region of interest" description="Disordered" evidence="2">
    <location>
        <begin position="461"/>
        <end position="534"/>
    </location>
</feature>
<dbReference type="EMBL" id="KL197733">
    <property type="protein sequence ID" value="KDQ53566.1"/>
    <property type="molecule type" value="Genomic_DNA"/>
</dbReference>
<protein>
    <submittedName>
        <fullName evidence="3">Uncharacterized protein</fullName>
    </submittedName>
</protein>
<feature type="coiled-coil region" evidence="1">
    <location>
        <begin position="539"/>
        <end position="566"/>
    </location>
</feature>
<feature type="coiled-coil region" evidence="1">
    <location>
        <begin position="27"/>
        <end position="54"/>
    </location>
</feature>
<keyword evidence="4" id="KW-1185">Reference proteome</keyword>
<feature type="region of interest" description="Disordered" evidence="2">
    <location>
        <begin position="671"/>
        <end position="698"/>
    </location>
</feature>
<feature type="region of interest" description="Disordered" evidence="2">
    <location>
        <begin position="600"/>
        <end position="659"/>
    </location>
</feature>
<feature type="compositionally biased region" description="Low complexity" evidence="2">
    <location>
        <begin position="517"/>
        <end position="526"/>
    </location>
</feature>
<feature type="coiled-coil region" evidence="1">
    <location>
        <begin position="312"/>
        <end position="452"/>
    </location>
</feature>
<evidence type="ECO:0000313" key="3">
    <source>
        <dbReference type="EMBL" id="KDQ53566.1"/>
    </source>
</evidence>
<sequence length="784" mass="86718">MESRLQAARSEWTRELGSCRLAHRESVDKLQAAVSEMEGKNASLERKTMELSSKLRISEDDGRRVKEKLEEGKLRQREIEGKNATLGQQAESQAAQILALTNQLRDRAHDIGRAKEENDRLEKVVKENSAATQSQRAATMAHFSDGGGTANLPPSIGDMRLQLQTLLDRNGNQLQQAGTLGQRVLAQQMELEERVRQLQDMEADKTDDDDIDADMKKGYRELTDIIRTWDSENVQLSSAFGGQRLVNGTPTPPSPFLEPVDLGRVDTERVINTSTGTSAAQARRARNAAHRQDDVEFAFEIGSGLLTEVRRLQSLLCERDKAIQDMKEEKCDSEKTLESLRTALTIQEQSADKFKEEIWNLEVTLQELRTQLTDTQATSQRLEGEHKRLTKQLNFCREQVDQHKNESERLHGQCDELKAKRETDVADARKHAASLQRDKADLQSSIDSLKAEVAKAGIRLPHFGSPLTPNGDHNKSQMVTPDMRDDDDIFGSTTGGASTRGRKFDNGAPFPPDGFDPDSSPDSSPSKHLIAPNHPSNEIERLQRQLAHAQRQIATVKGALQREKETRMDNRWKLDASPGGMALGPEEEEEMDDVEEMGVLPKPKTKVTSFRTTRGRGRGRGRGGLTLAQRLGIAANSPASEYNDDQVTVTPTPPLPALSTSLQDLMFDEAEEDQDGEVRQASIGEQSPTPSNSVSVDGMDPAFANVLKRKLSTSSIPPQFSPLRQSVVTRGARAGTVVRRNRGGAVFAAESDVTHRQSVTAVEFGVQTEVVEEPLVVFTPPPTV</sequence>
<dbReference type="OrthoDB" id="2149224at2759"/>
<dbReference type="PANTHER" id="PTHR28190">
    <property type="entry name" value="NUCLEAR MIGRATION PROTEIN NUM1"/>
    <property type="match status" value="1"/>
</dbReference>
<dbReference type="Proteomes" id="UP000027265">
    <property type="component" value="Unassembled WGS sequence"/>
</dbReference>
<feature type="compositionally biased region" description="Polar residues" evidence="2">
    <location>
        <begin position="683"/>
        <end position="695"/>
    </location>
</feature>
<dbReference type="HOGENOM" id="CLU_357543_0_0_1"/>
<gene>
    <name evidence="3" type="ORF">JAAARDRAFT_161669</name>
</gene>
<organism evidence="3 4">
    <name type="scientific">Jaapia argillacea MUCL 33604</name>
    <dbReference type="NCBI Taxonomy" id="933084"/>
    <lineage>
        <taxon>Eukaryota</taxon>
        <taxon>Fungi</taxon>
        <taxon>Dikarya</taxon>
        <taxon>Basidiomycota</taxon>
        <taxon>Agaricomycotina</taxon>
        <taxon>Agaricomycetes</taxon>
        <taxon>Agaricomycetidae</taxon>
        <taxon>Jaapiales</taxon>
        <taxon>Jaapiaceae</taxon>
        <taxon>Jaapia</taxon>
    </lineage>
</organism>
<dbReference type="AlphaFoldDB" id="A0A067PT90"/>
<keyword evidence="1" id="KW-0175">Coiled coil</keyword>
<proteinExistence type="predicted"/>
<reference evidence="4" key="1">
    <citation type="journal article" date="2014" name="Proc. Natl. Acad. Sci. U.S.A.">
        <title>Extensive sampling of basidiomycete genomes demonstrates inadequacy of the white-rot/brown-rot paradigm for wood decay fungi.</title>
        <authorList>
            <person name="Riley R."/>
            <person name="Salamov A.A."/>
            <person name="Brown D.W."/>
            <person name="Nagy L.G."/>
            <person name="Floudas D."/>
            <person name="Held B.W."/>
            <person name="Levasseur A."/>
            <person name="Lombard V."/>
            <person name="Morin E."/>
            <person name="Otillar R."/>
            <person name="Lindquist E.A."/>
            <person name="Sun H."/>
            <person name="LaButti K.M."/>
            <person name="Schmutz J."/>
            <person name="Jabbour D."/>
            <person name="Luo H."/>
            <person name="Baker S.E."/>
            <person name="Pisabarro A.G."/>
            <person name="Walton J.D."/>
            <person name="Blanchette R.A."/>
            <person name="Henrissat B."/>
            <person name="Martin F."/>
            <person name="Cullen D."/>
            <person name="Hibbett D.S."/>
            <person name="Grigoriev I.V."/>
        </authorList>
    </citation>
    <scope>NUCLEOTIDE SEQUENCE [LARGE SCALE GENOMIC DNA]</scope>
    <source>
        <strain evidence="4">MUCL 33604</strain>
    </source>
</reference>
<evidence type="ECO:0000256" key="1">
    <source>
        <dbReference type="SAM" id="Coils"/>
    </source>
</evidence>
<dbReference type="GO" id="GO:0005739">
    <property type="term" value="C:mitochondrion"/>
    <property type="evidence" value="ECO:0007669"/>
    <property type="project" value="TreeGrafter"/>
</dbReference>
<evidence type="ECO:0000256" key="2">
    <source>
        <dbReference type="SAM" id="MobiDB-lite"/>
    </source>
</evidence>
<dbReference type="STRING" id="933084.A0A067PT90"/>
<dbReference type="GO" id="GO:0000226">
    <property type="term" value="P:microtubule cytoskeleton organization"/>
    <property type="evidence" value="ECO:0007669"/>
    <property type="project" value="TreeGrafter"/>
</dbReference>
<evidence type="ECO:0000313" key="4">
    <source>
        <dbReference type="Proteomes" id="UP000027265"/>
    </source>
</evidence>